<feature type="region of interest" description="Disordered" evidence="9">
    <location>
        <begin position="693"/>
        <end position="755"/>
    </location>
</feature>
<dbReference type="AlphaFoldDB" id="G8Y1F4"/>
<comment type="subcellular location">
    <subcellularLocation>
        <location evidence="2">Nucleus</location>
    </subcellularLocation>
</comment>
<evidence type="ECO:0000256" key="6">
    <source>
        <dbReference type="ARBA" id="ARBA00022517"/>
    </source>
</evidence>
<dbReference type="eggNOG" id="ENOG502R65X">
    <property type="taxonomic scope" value="Eukaryota"/>
</dbReference>
<reference evidence="11 12" key="1">
    <citation type="journal article" date="2012" name="G3 (Bethesda)">
        <title>Pichia sorbitophila, an interspecies yeast hybrid reveals early steps of genome resolution following polyploidization.</title>
        <authorList>
            <person name="Leh Louis V."/>
            <person name="Despons L."/>
            <person name="Friedrich A."/>
            <person name="Martin T."/>
            <person name="Durrens P."/>
            <person name="Casaregola S."/>
            <person name="Neuveglise C."/>
            <person name="Fairhead C."/>
            <person name="Marck C."/>
            <person name="Cruz J.A."/>
            <person name="Straub M.L."/>
            <person name="Kugler V."/>
            <person name="Sacerdot C."/>
            <person name="Uzunov Z."/>
            <person name="Thierry A."/>
            <person name="Weiss S."/>
            <person name="Bleykasten C."/>
            <person name="De Montigny J."/>
            <person name="Jacques N."/>
            <person name="Jung P."/>
            <person name="Lemaire M."/>
            <person name="Mallet S."/>
            <person name="Morel G."/>
            <person name="Richard G.F."/>
            <person name="Sarkar A."/>
            <person name="Savel G."/>
            <person name="Schacherer J."/>
            <person name="Seret M.L."/>
            <person name="Talla E."/>
            <person name="Samson G."/>
            <person name="Jubin C."/>
            <person name="Poulain J."/>
            <person name="Vacherie B."/>
            <person name="Barbe V."/>
            <person name="Pelletier E."/>
            <person name="Sherman D.J."/>
            <person name="Westhof E."/>
            <person name="Weissenbach J."/>
            <person name="Baret P.V."/>
            <person name="Wincker P."/>
            <person name="Gaillardin C."/>
            <person name="Dujon B."/>
            <person name="Souciet J.L."/>
        </authorList>
    </citation>
    <scope>NUCLEOTIDE SEQUENCE [LARGE SCALE GENOMIC DNA]</scope>
    <source>
        <strain evidence="12">ATCC MYA-4447 / BCRC 22081 / CBS 7064 / NBRC 10061 / NRRL Y-12695</strain>
    </source>
</reference>
<comment type="subunit">
    <text evidence="4">Component of the RIX1 complex, composed of IPI1, RIX1/IPI2 and IPI3 in a 1:2:2 stoichiometry. The complex interacts (via RIX1) with MDN1 (via its hexameric AAA ATPase ring) and the pre-60S ribosome particles.</text>
</comment>
<dbReference type="PANTHER" id="PTHR34105:SF1">
    <property type="entry name" value="PROLINE-, GLUTAMIC ACID- AND LEUCINE-RICH PROTEIN 1"/>
    <property type="match status" value="1"/>
</dbReference>
<dbReference type="OrthoDB" id="20900at2759"/>
<feature type="compositionally biased region" description="Acidic residues" evidence="9">
    <location>
        <begin position="742"/>
        <end position="755"/>
    </location>
</feature>
<sequence>MSLSMDIIIKELEDVPDSCVSLLESLHKQSLFFNEVSKSNIQHLISRTLKLVRHHDTYRKWFGINLIKVLASNYVILANEGKTFIKELVKILESFSTSWPSNILSSAIDCVEYIFERIRGKPTLTREIVTPNLPSVISSLMDKMVYNPTTIIPSLTLLMKNHPTTFRPFGNKLRSKLMELLNKDTFTSFPENLKSHICTAIASLPVVEKNEPEGKWFLDTAYLVSEITEVLMLYDQFLNFSLDSNLSDNLKRLAAMNQNTSEAPFEFSGLKIDLGNPATIYKISDRLETLLFLLKHFLTTETPFSVRVPLGKIILLCENICSVNPRFTTFRKDVFSDELRNVISGSIVRNQRNVLKLLIDITNCYQGFILPHSRSTIAFIETLLPLRNKKINYRDVLINESLMCLILESVSGILGLTSEFSSGEDISRFIELAILLIEPRDSISSNSQSNSSSTNVTGGKKQKGSRKKDNSSALSDLLSHQQLFSENVPSSTTSVVRNFFKIIIPRVEINLTQKHKIAKYLMAEAVLSSNKHKDKRIDRELEELLVTACLNPGKESTSLTPIVANIIRHNNCLSLLMNPRLPPLPQVVKGQISSEAVDYENNTSDVSEDENVEEYPNAESHGKRDSPYDKASDNADEPETKRQKIESEATNQASIPNSIDIHSHKDQSTIKNDAAEPAATVSTDYTRKTFSFTETGSAVDDSKNGYEVEKQVNVSTKVEPVSQRETHNSTLEEGDQSSSDIEIPDIDVGSDSDEE</sequence>
<dbReference type="Proteomes" id="UP000005222">
    <property type="component" value="Chromosome N"/>
</dbReference>
<feature type="compositionally biased region" description="Polar residues" evidence="9">
    <location>
        <begin position="728"/>
        <end position="740"/>
    </location>
</feature>
<organism evidence="11 12">
    <name type="scientific">Pichia sorbitophila (strain ATCC MYA-4447 / BCRC 22081 / CBS 7064 / NBRC 10061 / NRRL Y-12695)</name>
    <name type="common">Hybrid yeast</name>
    <dbReference type="NCBI Taxonomy" id="559304"/>
    <lineage>
        <taxon>Eukaryota</taxon>
        <taxon>Fungi</taxon>
        <taxon>Dikarya</taxon>
        <taxon>Ascomycota</taxon>
        <taxon>Saccharomycotina</taxon>
        <taxon>Pichiomycetes</taxon>
        <taxon>Debaryomycetaceae</taxon>
        <taxon>Millerozyma</taxon>
    </lineage>
</organism>
<dbReference type="HOGENOM" id="CLU_020084_1_0_1"/>
<evidence type="ECO:0000256" key="1">
    <source>
        <dbReference type="ARBA" id="ARBA00003770"/>
    </source>
</evidence>
<evidence type="ECO:0000256" key="4">
    <source>
        <dbReference type="ARBA" id="ARBA00011141"/>
    </source>
</evidence>
<feature type="compositionally biased region" description="Basic and acidic residues" evidence="9">
    <location>
        <begin position="620"/>
        <end position="647"/>
    </location>
</feature>
<feature type="domain" description="Pre-rRNA-processing protein RIX1 N-terminal" evidence="10">
    <location>
        <begin position="6"/>
        <end position="186"/>
    </location>
</feature>
<dbReference type="FunCoup" id="G8Y1F4">
    <property type="interactions" value="526"/>
</dbReference>
<evidence type="ECO:0000256" key="5">
    <source>
        <dbReference type="ARBA" id="ARBA00021502"/>
    </source>
</evidence>
<evidence type="ECO:0000256" key="9">
    <source>
        <dbReference type="SAM" id="MobiDB-lite"/>
    </source>
</evidence>
<dbReference type="STRING" id="559304.G8Y1F4"/>
<evidence type="ECO:0000259" key="10">
    <source>
        <dbReference type="Pfam" id="PF08167"/>
    </source>
</evidence>
<dbReference type="GO" id="GO:0006364">
    <property type="term" value="P:rRNA processing"/>
    <property type="evidence" value="ECO:0007669"/>
    <property type="project" value="UniProtKB-KW"/>
</dbReference>
<proteinExistence type="inferred from homology"/>
<dbReference type="GO" id="GO:0005634">
    <property type="term" value="C:nucleus"/>
    <property type="evidence" value="ECO:0007669"/>
    <property type="project" value="UniProtKB-SubCell"/>
</dbReference>
<dbReference type="InParanoid" id="G8Y1F4"/>
<evidence type="ECO:0000313" key="12">
    <source>
        <dbReference type="Proteomes" id="UP000005222"/>
    </source>
</evidence>
<comment type="similarity">
    <text evidence="3">Belongs to the RIX1/PELP1 family.</text>
</comment>
<protein>
    <recommendedName>
        <fullName evidence="5">Pre-rRNA-processing protein RIX1</fullName>
    </recommendedName>
</protein>
<keyword evidence="6" id="KW-0690">Ribosome biogenesis</keyword>
<name>G8Y1F4_PICSO</name>
<evidence type="ECO:0000313" key="11">
    <source>
        <dbReference type="EMBL" id="CCE86657.1"/>
    </source>
</evidence>
<accession>G8Y1F4</accession>
<evidence type="ECO:0000256" key="7">
    <source>
        <dbReference type="ARBA" id="ARBA00022552"/>
    </source>
</evidence>
<evidence type="ECO:0000256" key="3">
    <source>
        <dbReference type="ARBA" id="ARBA00010511"/>
    </source>
</evidence>
<feature type="compositionally biased region" description="Polar residues" evidence="9">
    <location>
        <begin position="648"/>
        <end position="657"/>
    </location>
</feature>
<dbReference type="PANTHER" id="PTHR34105">
    <property type="entry name" value="PROLINE-, GLUTAMIC ACID- AND LEUCINE-RICH PROTEIN 1"/>
    <property type="match status" value="1"/>
</dbReference>
<feature type="region of interest" description="Disordered" evidence="9">
    <location>
        <begin position="599"/>
        <end position="681"/>
    </location>
</feature>
<dbReference type="InterPro" id="IPR016024">
    <property type="entry name" value="ARM-type_fold"/>
</dbReference>
<keyword evidence="12" id="KW-1185">Reference proteome</keyword>
<dbReference type="SUPFAM" id="SSF48371">
    <property type="entry name" value="ARM repeat"/>
    <property type="match status" value="1"/>
</dbReference>
<dbReference type="Pfam" id="PF08167">
    <property type="entry name" value="RIX1"/>
    <property type="match status" value="1"/>
</dbReference>
<dbReference type="EMBL" id="FO082046">
    <property type="protein sequence ID" value="CCE86657.1"/>
    <property type="molecule type" value="Genomic_DNA"/>
</dbReference>
<dbReference type="OMA" id="WCGINLI"/>
<feature type="compositionally biased region" description="Low complexity" evidence="9">
    <location>
        <begin position="443"/>
        <end position="455"/>
    </location>
</feature>
<evidence type="ECO:0000256" key="8">
    <source>
        <dbReference type="ARBA" id="ARBA00023242"/>
    </source>
</evidence>
<keyword evidence="8" id="KW-0539">Nucleus</keyword>
<evidence type="ECO:0000256" key="2">
    <source>
        <dbReference type="ARBA" id="ARBA00004123"/>
    </source>
</evidence>
<feature type="compositionally biased region" description="Basic and acidic residues" evidence="9">
    <location>
        <begin position="700"/>
        <end position="710"/>
    </location>
</feature>
<dbReference type="InterPro" id="IPR012583">
    <property type="entry name" value="RIX1_N"/>
</dbReference>
<gene>
    <name evidence="11" type="primary">Piso0_005160</name>
    <name evidence="11" type="ORF">GNLVRS01_PISO0N09121g</name>
</gene>
<feature type="region of interest" description="Disordered" evidence="9">
    <location>
        <begin position="443"/>
        <end position="471"/>
    </location>
</feature>
<comment type="function">
    <text evidence="1">Component of the RIX1 complex required for processing of ITS2 sequences from 35S pre-rRNA and the nucleoplasmic transit of the pre-60S ribosomal subunits. Regulates pre-60S association of the critical remodeling factor MDN1.</text>
</comment>
<keyword evidence="7" id="KW-0698">rRNA processing</keyword>